<protein>
    <recommendedName>
        <fullName evidence="11">Shugoshin C-terminal domain-containing protein</fullName>
    </recommendedName>
</protein>
<accession>H3CUX4</accession>
<keyword evidence="3" id="KW-0158">Chromosome</keyword>
<dbReference type="PANTHER" id="PTHR21577:SF3">
    <property type="entry name" value="SHUGOSHIN 1-RELATED"/>
    <property type="match status" value="1"/>
</dbReference>
<dbReference type="Proteomes" id="UP000007303">
    <property type="component" value="Unassembled WGS sequence"/>
</dbReference>
<evidence type="ECO:0000256" key="2">
    <source>
        <dbReference type="ARBA" id="ARBA00010845"/>
    </source>
</evidence>
<evidence type="ECO:0000256" key="5">
    <source>
        <dbReference type="ARBA" id="ARBA00022829"/>
    </source>
</evidence>
<dbReference type="GO" id="GO:0051301">
    <property type="term" value="P:cell division"/>
    <property type="evidence" value="ECO:0007669"/>
    <property type="project" value="UniProtKB-KW"/>
</dbReference>
<evidence type="ECO:0000313" key="12">
    <source>
        <dbReference type="Ensembl" id="ENSTNIP00000012058.1"/>
    </source>
</evidence>
<dbReference type="Gene3D" id="1.20.5.730">
    <property type="entry name" value="Single helix bin"/>
    <property type="match status" value="1"/>
</dbReference>
<feature type="compositionally biased region" description="Basic and acidic residues" evidence="10">
    <location>
        <begin position="233"/>
        <end position="284"/>
    </location>
</feature>
<dbReference type="InterPro" id="IPR011515">
    <property type="entry name" value="Shugoshin_C"/>
</dbReference>
<keyword evidence="7" id="KW-0131">Cell cycle</keyword>
<keyword evidence="13" id="KW-1185">Reference proteome</keyword>
<dbReference type="GO" id="GO:0045132">
    <property type="term" value="P:meiotic chromosome segregation"/>
    <property type="evidence" value="ECO:0007669"/>
    <property type="project" value="InterPro"/>
</dbReference>
<reference evidence="12" key="2">
    <citation type="submission" date="2025-08" db="UniProtKB">
        <authorList>
            <consortium name="Ensembl"/>
        </authorList>
    </citation>
    <scope>IDENTIFICATION</scope>
</reference>
<dbReference type="Ensembl" id="ENSTNIT00000012249.1">
    <property type="protein sequence ID" value="ENSTNIP00000012058.1"/>
    <property type="gene ID" value="ENSTNIG00000009198.1"/>
</dbReference>
<sequence>MVKERVQKKSYQQSLEDIKEKMKEKRTKLLANASAPIRRRARMVNKSNMGNNAHNILKSVQMNNASLAVALQAEKEKVRQANAVILQLKRDQQALFLHLLLLKRKLKEHEANASEKPAGWNASPGRAVTENQSPRWNLDSKMTEEITLPSTVTVRRRRAERTAQRRSERVKELLIEGQAGAVVGPPAAGPTTSDDRTSNQPEPGDADRADTEDFQPPTPEHVPARKNRQQRPARKENQQPRSRPERTGRNPERGCKPERASLKKPWENPKPRARSKSRDRDRVRPTRSKSAAPSQGSKANPSQAFNDTFDFDCEEAVHITPFKAKAEDSPSEMEPPDDASPTRRGCSPSSPSSESDDSLYVPQKSSRTQGKSSAVTTRRGRASKAITPEEDVLPQPGKISGVHGVRTAGRGLSLCDVTNLSPAAVRKFCKRSRPADGRGSNPVPARKRRCTMAVDYTEPSLNAKLRRGDKFTDLQFLRSPVFKQKSKRRSVRTS</sequence>
<evidence type="ECO:0000256" key="4">
    <source>
        <dbReference type="ARBA" id="ARBA00022618"/>
    </source>
</evidence>
<dbReference type="InterPro" id="IPR038889">
    <property type="entry name" value="Shugoshin1/2"/>
</dbReference>
<dbReference type="GO" id="GO:0005634">
    <property type="term" value="C:nucleus"/>
    <property type="evidence" value="ECO:0007669"/>
    <property type="project" value="InterPro"/>
</dbReference>
<reference evidence="12" key="3">
    <citation type="submission" date="2025-09" db="UniProtKB">
        <authorList>
            <consortium name="Ensembl"/>
        </authorList>
    </citation>
    <scope>IDENTIFICATION</scope>
</reference>
<feature type="domain" description="Shugoshin C-terminal" evidence="11">
    <location>
        <begin position="446"/>
        <end position="467"/>
    </location>
</feature>
<keyword evidence="5" id="KW-0159">Chromosome partition</keyword>
<comment type="similarity">
    <text evidence="2">Belongs to the shugoshin family.</text>
</comment>
<feature type="compositionally biased region" description="Polar residues" evidence="10">
    <location>
        <begin position="363"/>
        <end position="376"/>
    </location>
</feature>
<dbReference type="GO" id="GO:0000775">
    <property type="term" value="C:chromosome, centromeric region"/>
    <property type="evidence" value="ECO:0007669"/>
    <property type="project" value="UniProtKB-SubCell"/>
</dbReference>
<dbReference type="PANTHER" id="PTHR21577">
    <property type="entry name" value="SHUGOSHIN"/>
    <property type="match status" value="1"/>
</dbReference>
<evidence type="ECO:0000256" key="8">
    <source>
        <dbReference type="ARBA" id="ARBA00023328"/>
    </source>
</evidence>
<evidence type="ECO:0000256" key="10">
    <source>
        <dbReference type="SAM" id="MobiDB-lite"/>
    </source>
</evidence>
<feature type="coiled-coil region" evidence="9">
    <location>
        <begin position="1"/>
        <end position="32"/>
    </location>
</feature>
<proteinExistence type="inferred from homology"/>
<evidence type="ECO:0000256" key="3">
    <source>
        <dbReference type="ARBA" id="ARBA00022454"/>
    </source>
</evidence>
<feature type="compositionally biased region" description="Polar residues" evidence="10">
    <location>
        <begin position="288"/>
        <end position="306"/>
    </location>
</feature>
<dbReference type="Pfam" id="PF07557">
    <property type="entry name" value="Shugoshin_C"/>
    <property type="match status" value="1"/>
</dbReference>
<dbReference type="HOGENOM" id="CLU_022813_0_0_1"/>
<evidence type="ECO:0000256" key="7">
    <source>
        <dbReference type="ARBA" id="ARBA00023306"/>
    </source>
</evidence>
<dbReference type="AlphaFoldDB" id="H3CUX4"/>
<evidence type="ECO:0000256" key="9">
    <source>
        <dbReference type="SAM" id="Coils"/>
    </source>
</evidence>
<evidence type="ECO:0000313" key="13">
    <source>
        <dbReference type="Proteomes" id="UP000007303"/>
    </source>
</evidence>
<comment type="subcellular location">
    <subcellularLocation>
        <location evidence="1">Chromosome</location>
        <location evidence="1">Centromere</location>
    </subcellularLocation>
</comment>
<feature type="compositionally biased region" description="Low complexity" evidence="10">
    <location>
        <begin position="179"/>
        <end position="190"/>
    </location>
</feature>
<feature type="compositionally biased region" description="Basic and acidic residues" evidence="10">
    <location>
        <begin position="160"/>
        <end position="174"/>
    </location>
</feature>
<name>H3CUX4_TETNG</name>
<organism evidence="12 13">
    <name type="scientific">Tetraodon nigroviridis</name>
    <name type="common">Spotted green pufferfish</name>
    <name type="synonym">Chelonodon nigroviridis</name>
    <dbReference type="NCBI Taxonomy" id="99883"/>
    <lineage>
        <taxon>Eukaryota</taxon>
        <taxon>Metazoa</taxon>
        <taxon>Chordata</taxon>
        <taxon>Craniata</taxon>
        <taxon>Vertebrata</taxon>
        <taxon>Euteleostomi</taxon>
        <taxon>Actinopterygii</taxon>
        <taxon>Neopterygii</taxon>
        <taxon>Teleostei</taxon>
        <taxon>Neoteleostei</taxon>
        <taxon>Acanthomorphata</taxon>
        <taxon>Eupercaria</taxon>
        <taxon>Tetraodontiformes</taxon>
        <taxon>Tetradontoidea</taxon>
        <taxon>Tetraodontidae</taxon>
        <taxon>Tetraodon</taxon>
    </lineage>
</organism>
<keyword evidence="6 9" id="KW-0175">Coiled coil</keyword>
<feature type="region of interest" description="Disordered" evidence="10">
    <location>
        <begin position="111"/>
        <end position="135"/>
    </location>
</feature>
<evidence type="ECO:0000256" key="6">
    <source>
        <dbReference type="ARBA" id="ARBA00023054"/>
    </source>
</evidence>
<evidence type="ECO:0000256" key="1">
    <source>
        <dbReference type="ARBA" id="ARBA00004584"/>
    </source>
</evidence>
<feature type="region of interest" description="Disordered" evidence="10">
    <location>
        <begin position="148"/>
        <end position="400"/>
    </location>
</feature>
<reference evidence="13" key="1">
    <citation type="journal article" date="2004" name="Nature">
        <title>Genome duplication in the teleost fish Tetraodon nigroviridis reveals the early vertebrate proto-karyotype.</title>
        <authorList>
            <person name="Jaillon O."/>
            <person name="Aury J.-M."/>
            <person name="Brunet F."/>
            <person name="Petit J.-L."/>
            <person name="Stange-Thomann N."/>
            <person name="Mauceli E."/>
            <person name="Bouneau L."/>
            <person name="Fischer C."/>
            <person name="Ozouf-Costaz C."/>
            <person name="Bernot A."/>
            <person name="Nicaud S."/>
            <person name="Jaffe D."/>
            <person name="Fisher S."/>
            <person name="Lutfalla G."/>
            <person name="Dossat C."/>
            <person name="Segurens B."/>
            <person name="Dasilva C."/>
            <person name="Salanoubat M."/>
            <person name="Levy M."/>
            <person name="Boudet N."/>
            <person name="Castellano S."/>
            <person name="Anthouard V."/>
            <person name="Jubin C."/>
            <person name="Castelli V."/>
            <person name="Katinka M."/>
            <person name="Vacherie B."/>
            <person name="Biemont C."/>
            <person name="Skalli Z."/>
            <person name="Cattolico L."/>
            <person name="Poulain J."/>
            <person name="De Berardinis V."/>
            <person name="Cruaud C."/>
            <person name="Duprat S."/>
            <person name="Brottier P."/>
            <person name="Coutanceau J.-P."/>
            <person name="Gouzy J."/>
            <person name="Parra G."/>
            <person name="Lardier G."/>
            <person name="Chapple C."/>
            <person name="McKernan K.J."/>
            <person name="McEwan P."/>
            <person name="Bosak S."/>
            <person name="Kellis M."/>
            <person name="Volff J.-N."/>
            <person name="Guigo R."/>
            <person name="Zody M.C."/>
            <person name="Mesirov J."/>
            <person name="Lindblad-Toh K."/>
            <person name="Birren B."/>
            <person name="Nusbaum C."/>
            <person name="Kahn D."/>
            <person name="Robinson-Rechavi M."/>
            <person name="Laudet V."/>
            <person name="Schachter V."/>
            <person name="Quetier F."/>
            <person name="Saurin W."/>
            <person name="Scarpelli C."/>
            <person name="Wincker P."/>
            <person name="Lander E.S."/>
            <person name="Weissenbach J."/>
            <person name="Roest Crollius H."/>
        </authorList>
    </citation>
    <scope>NUCLEOTIDE SEQUENCE [LARGE SCALE GENOMIC DNA]</scope>
</reference>
<keyword evidence="4" id="KW-0132">Cell division</keyword>
<evidence type="ECO:0000259" key="11">
    <source>
        <dbReference type="Pfam" id="PF07557"/>
    </source>
</evidence>
<dbReference type="GeneTree" id="ENSGT00940000154107"/>
<keyword evidence="8" id="KW-0137">Centromere</keyword>